<feature type="non-terminal residue" evidence="2">
    <location>
        <position position="1"/>
    </location>
</feature>
<dbReference type="Proteomes" id="UP000386466">
    <property type="component" value="Unassembled WGS sequence"/>
</dbReference>
<accession>A0A485PBD9</accession>
<organism evidence="2 3">
    <name type="scientific">Lynx pardinus</name>
    <name type="common">Iberian lynx</name>
    <name type="synonym">Felis pardina</name>
    <dbReference type="NCBI Taxonomy" id="191816"/>
    <lineage>
        <taxon>Eukaryota</taxon>
        <taxon>Metazoa</taxon>
        <taxon>Chordata</taxon>
        <taxon>Craniata</taxon>
        <taxon>Vertebrata</taxon>
        <taxon>Euteleostomi</taxon>
        <taxon>Mammalia</taxon>
        <taxon>Eutheria</taxon>
        <taxon>Laurasiatheria</taxon>
        <taxon>Carnivora</taxon>
        <taxon>Feliformia</taxon>
        <taxon>Felidae</taxon>
        <taxon>Felinae</taxon>
        <taxon>Lynx</taxon>
    </lineage>
</organism>
<dbReference type="Gene3D" id="1.10.472.130">
    <property type="match status" value="1"/>
</dbReference>
<proteinExistence type="predicted"/>
<dbReference type="AlphaFoldDB" id="A0A485PBD9"/>
<protein>
    <submittedName>
        <fullName evidence="2">Dynein heavy chain domain isoform cra_c</fullName>
    </submittedName>
</protein>
<reference evidence="2 3" key="1">
    <citation type="submission" date="2019-01" db="EMBL/GenBank/DDBJ databases">
        <authorList>
            <person name="Alioto T."/>
            <person name="Alioto T."/>
        </authorList>
    </citation>
    <scope>NUCLEOTIDE SEQUENCE [LARGE SCALE GENOMIC DNA]</scope>
</reference>
<sequence length="77" mass="8627">VNPADGENYVTMVELTFVFSMIWSVCASVDEEGREKIDSYLREIEGSFPNKARTLRPSRPTFPVFLAPTRFPTPGSA</sequence>
<name>A0A485PBD9_LYNPA</name>
<feature type="domain" description="Dynein heavy chain AAA 5 extension" evidence="1">
    <location>
        <begin position="3"/>
        <end position="50"/>
    </location>
</feature>
<dbReference type="Pfam" id="PF17852">
    <property type="entry name" value="Dynein_AAA_lid"/>
    <property type="match status" value="1"/>
</dbReference>
<evidence type="ECO:0000259" key="1">
    <source>
        <dbReference type="Pfam" id="PF17852"/>
    </source>
</evidence>
<dbReference type="InterPro" id="IPR041466">
    <property type="entry name" value="Dynein_AAA5_ext"/>
</dbReference>
<keyword evidence="3" id="KW-1185">Reference proteome</keyword>
<gene>
    <name evidence="2" type="ORF">LYPA_23C020448</name>
</gene>
<dbReference type="EMBL" id="CAAGRJ010030097">
    <property type="protein sequence ID" value="VFV41339.1"/>
    <property type="molecule type" value="Genomic_DNA"/>
</dbReference>
<evidence type="ECO:0000313" key="3">
    <source>
        <dbReference type="Proteomes" id="UP000386466"/>
    </source>
</evidence>
<evidence type="ECO:0000313" key="2">
    <source>
        <dbReference type="EMBL" id="VFV41339.1"/>
    </source>
</evidence>